<organism evidence="10 11">
    <name type="scientific">Candidatus Nealsonbacteria bacterium RIFCSPHIGHO2_01_FULL_43_31</name>
    <dbReference type="NCBI Taxonomy" id="1801665"/>
    <lineage>
        <taxon>Bacteria</taxon>
        <taxon>Candidatus Nealsoniibacteriota</taxon>
    </lineage>
</organism>
<dbReference type="EMBL" id="MHMA01000024">
    <property type="protein sequence ID" value="OGZ20131.1"/>
    <property type="molecule type" value="Genomic_DNA"/>
</dbReference>
<keyword evidence="6 9" id="KW-1133">Transmembrane helix</keyword>
<dbReference type="NCBIfam" id="TIGR00810">
    <property type="entry name" value="secG"/>
    <property type="match status" value="1"/>
</dbReference>
<protein>
    <recommendedName>
        <fullName evidence="9">Protein-export membrane protein SecG</fullName>
    </recommendedName>
</protein>
<comment type="caution">
    <text evidence="10">The sequence shown here is derived from an EMBL/GenBank/DDBJ whole genome shotgun (WGS) entry which is preliminary data.</text>
</comment>
<comment type="subcellular location">
    <subcellularLocation>
        <location evidence="9">Cell membrane</location>
        <topology evidence="9">Multi-pass membrane protein</topology>
    </subcellularLocation>
    <subcellularLocation>
        <location evidence="1">Membrane</location>
        <topology evidence="1">Multi-pass membrane protein</topology>
    </subcellularLocation>
</comment>
<keyword evidence="9" id="KW-1003">Cell membrane</keyword>
<keyword evidence="5 9" id="KW-0653">Protein transport</keyword>
<keyword evidence="3 9" id="KW-0813">Transport</keyword>
<evidence type="ECO:0000256" key="2">
    <source>
        <dbReference type="ARBA" id="ARBA00008445"/>
    </source>
</evidence>
<reference evidence="10 11" key="1">
    <citation type="journal article" date="2016" name="Nat. Commun.">
        <title>Thousands of microbial genomes shed light on interconnected biogeochemical processes in an aquifer system.</title>
        <authorList>
            <person name="Anantharaman K."/>
            <person name="Brown C.T."/>
            <person name="Hug L.A."/>
            <person name="Sharon I."/>
            <person name="Castelle C.J."/>
            <person name="Probst A.J."/>
            <person name="Thomas B.C."/>
            <person name="Singh A."/>
            <person name="Wilkins M.J."/>
            <person name="Karaoz U."/>
            <person name="Brodie E.L."/>
            <person name="Williams K.H."/>
            <person name="Hubbard S.S."/>
            <person name="Banfield J.F."/>
        </authorList>
    </citation>
    <scope>NUCLEOTIDE SEQUENCE [LARGE SCALE GENOMIC DNA]</scope>
</reference>
<feature type="transmembrane region" description="Helical" evidence="9">
    <location>
        <begin position="50"/>
        <end position="70"/>
    </location>
</feature>
<dbReference type="GO" id="GO:0009306">
    <property type="term" value="P:protein secretion"/>
    <property type="evidence" value="ECO:0007669"/>
    <property type="project" value="UniProtKB-UniRule"/>
</dbReference>
<proteinExistence type="inferred from homology"/>
<name>A0A1G2E4F3_9BACT</name>
<keyword evidence="4 9" id="KW-0812">Transmembrane</keyword>
<gene>
    <name evidence="10" type="ORF">A2654_02685</name>
</gene>
<evidence type="ECO:0000256" key="1">
    <source>
        <dbReference type="ARBA" id="ARBA00004141"/>
    </source>
</evidence>
<comment type="similarity">
    <text evidence="2 9">Belongs to the SecG family.</text>
</comment>
<evidence type="ECO:0000256" key="7">
    <source>
        <dbReference type="ARBA" id="ARBA00023010"/>
    </source>
</evidence>
<keyword evidence="7 9" id="KW-0811">Translocation</keyword>
<sequence length="71" mass="7705">MTNILIWAQLVVSIVLIALILLQQRGTALGSAFGQESGFYGTLRGVQKKIFWATIVMGILFLGLAVTNLIL</sequence>
<dbReference type="GO" id="GO:0005886">
    <property type="term" value="C:plasma membrane"/>
    <property type="evidence" value="ECO:0007669"/>
    <property type="project" value="UniProtKB-SubCell"/>
</dbReference>
<accession>A0A1G2E4F3</accession>
<evidence type="ECO:0000256" key="3">
    <source>
        <dbReference type="ARBA" id="ARBA00022448"/>
    </source>
</evidence>
<evidence type="ECO:0000256" key="9">
    <source>
        <dbReference type="RuleBase" id="RU365087"/>
    </source>
</evidence>
<evidence type="ECO:0000313" key="11">
    <source>
        <dbReference type="Proteomes" id="UP000178721"/>
    </source>
</evidence>
<evidence type="ECO:0000256" key="5">
    <source>
        <dbReference type="ARBA" id="ARBA00022927"/>
    </source>
</evidence>
<evidence type="ECO:0000256" key="4">
    <source>
        <dbReference type="ARBA" id="ARBA00022692"/>
    </source>
</evidence>
<comment type="function">
    <text evidence="9">Involved in protein export. Participates in an early event of protein translocation.</text>
</comment>
<comment type="caution">
    <text evidence="9">Lacks conserved residue(s) required for the propagation of feature annotation.</text>
</comment>
<evidence type="ECO:0000256" key="6">
    <source>
        <dbReference type="ARBA" id="ARBA00022989"/>
    </source>
</evidence>
<evidence type="ECO:0000313" key="10">
    <source>
        <dbReference type="EMBL" id="OGZ20131.1"/>
    </source>
</evidence>
<dbReference type="InterPro" id="IPR004692">
    <property type="entry name" value="SecG"/>
</dbReference>
<dbReference type="Proteomes" id="UP000178721">
    <property type="component" value="Unassembled WGS sequence"/>
</dbReference>
<evidence type="ECO:0000256" key="8">
    <source>
        <dbReference type="ARBA" id="ARBA00023136"/>
    </source>
</evidence>
<dbReference type="Pfam" id="PF03840">
    <property type="entry name" value="SecG"/>
    <property type="match status" value="1"/>
</dbReference>
<dbReference type="GO" id="GO:0015450">
    <property type="term" value="F:protein-transporting ATPase activity"/>
    <property type="evidence" value="ECO:0007669"/>
    <property type="project" value="UniProtKB-UniRule"/>
</dbReference>
<keyword evidence="8 9" id="KW-0472">Membrane</keyword>
<dbReference type="AlphaFoldDB" id="A0A1G2E4F3"/>